<dbReference type="EMBL" id="BAAAMY010000010">
    <property type="protein sequence ID" value="GAA1928584.1"/>
    <property type="molecule type" value="Genomic_DNA"/>
</dbReference>
<evidence type="ECO:0000256" key="9">
    <source>
        <dbReference type="SAM" id="Phobius"/>
    </source>
</evidence>
<comment type="similarity">
    <text evidence="1">Belongs to the KdgT transporter family.</text>
</comment>
<keyword evidence="11" id="KW-1185">Reference proteome</keyword>
<feature type="transmembrane region" description="Helical" evidence="9">
    <location>
        <begin position="20"/>
        <end position="40"/>
    </location>
</feature>
<keyword evidence="2" id="KW-0813">Transport</keyword>
<keyword evidence="8 9" id="KW-0472">Membrane</keyword>
<evidence type="ECO:0000256" key="7">
    <source>
        <dbReference type="ARBA" id="ARBA00022989"/>
    </source>
</evidence>
<evidence type="ECO:0000256" key="4">
    <source>
        <dbReference type="ARBA" id="ARBA00022597"/>
    </source>
</evidence>
<evidence type="ECO:0000256" key="2">
    <source>
        <dbReference type="ARBA" id="ARBA00022448"/>
    </source>
</evidence>
<dbReference type="Proteomes" id="UP001501612">
    <property type="component" value="Unassembled WGS sequence"/>
</dbReference>
<protein>
    <submittedName>
        <fullName evidence="10">2-keto-3-deoxygluconate permease</fullName>
    </submittedName>
</protein>
<evidence type="ECO:0000256" key="6">
    <source>
        <dbReference type="ARBA" id="ARBA00022847"/>
    </source>
</evidence>
<feature type="transmembrane region" description="Helical" evidence="9">
    <location>
        <begin position="169"/>
        <end position="190"/>
    </location>
</feature>
<feature type="transmembrane region" description="Helical" evidence="9">
    <location>
        <begin position="262"/>
        <end position="283"/>
    </location>
</feature>
<evidence type="ECO:0000313" key="11">
    <source>
        <dbReference type="Proteomes" id="UP001501612"/>
    </source>
</evidence>
<evidence type="ECO:0000313" key="10">
    <source>
        <dbReference type="EMBL" id="GAA1928584.1"/>
    </source>
</evidence>
<feature type="transmembrane region" description="Helical" evidence="9">
    <location>
        <begin position="202"/>
        <end position="219"/>
    </location>
</feature>
<organism evidence="10 11">
    <name type="scientific">Nocardioides lentus</name>
    <dbReference type="NCBI Taxonomy" id="338077"/>
    <lineage>
        <taxon>Bacteria</taxon>
        <taxon>Bacillati</taxon>
        <taxon>Actinomycetota</taxon>
        <taxon>Actinomycetes</taxon>
        <taxon>Propionibacteriales</taxon>
        <taxon>Nocardioidaceae</taxon>
        <taxon>Nocardioides</taxon>
    </lineage>
</organism>
<keyword evidence="6" id="KW-0769">Symport</keyword>
<keyword evidence="4" id="KW-0762">Sugar transport</keyword>
<accession>A0ABP5B2Q7</accession>
<dbReference type="Pfam" id="PF03812">
    <property type="entry name" value="KdgT"/>
    <property type="match status" value="1"/>
</dbReference>
<feature type="transmembrane region" description="Helical" evidence="9">
    <location>
        <begin position="295"/>
        <end position="317"/>
    </location>
</feature>
<reference evidence="11" key="1">
    <citation type="journal article" date="2019" name="Int. J. Syst. Evol. Microbiol.">
        <title>The Global Catalogue of Microorganisms (GCM) 10K type strain sequencing project: providing services to taxonomists for standard genome sequencing and annotation.</title>
        <authorList>
            <consortium name="The Broad Institute Genomics Platform"/>
            <consortium name="The Broad Institute Genome Sequencing Center for Infectious Disease"/>
            <person name="Wu L."/>
            <person name="Ma J."/>
        </authorList>
    </citation>
    <scope>NUCLEOTIDE SEQUENCE [LARGE SCALE GENOMIC DNA]</scope>
    <source>
        <strain evidence="11">JCM 14046</strain>
    </source>
</reference>
<sequence>MSHPAAEKTLVPIYDTMNRIPGGLMLVPLVLGSIVGTFAMPALEIGSFTTALFRDGALALIALLIFATGTHVTVRTSGPVLAHAATILVAKSLIPAALVVGLGLIVGIDGIAGVSILALLVAIDNSNGGLWLAFAGRYGDKRDRGAYMASAVNDGPFFTMLFLGASGLAAIPGLLLLGAVLPFLLGMLVGNLDPKWREIMRPTPSIVIPFFAFGLGTGIDLENVVRGGASGLVVGAIVAPVTGALVYLSYKLVLRRGIKSGLGFAAGTTAGNAIATPAIVAAADPRFAPYVETATAQVAASALITAILAPAIAAWVLKREGGLTVVDEDGVELVEDARA</sequence>
<proteinExistence type="inferred from homology"/>
<feature type="transmembrane region" description="Helical" evidence="9">
    <location>
        <begin position="231"/>
        <end position="250"/>
    </location>
</feature>
<feature type="transmembrane region" description="Helical" evidence="9">
    <location>
        <begin position="52"/>
        <end position="74"/>
    </location>
</feature>
<evidence type="ECO:0000256" key="5">
    <source>
        <dbReference type="ARBA" id="ARBA00022692"/>
    </source>
</evidence>
<evidence type="ECO:0000256" key="3">
    <source>
        <dbReference type="ARBA" id="ARBA00022475"/>
    </source>
</evidence>
<evidence type="ECO:0000256" key="1">
    <source>
        <dbReference type="ARBA" id="ARBA00006430"/>
    </source>
</evidence>
<gene>
    <name evidence="10" type="ORF">GCM10009737_33100</name>
</gene>
<name>A0ABP5B2Q7_9ACTN</name>
<dbReference type="RefSeq" id="WP_344008745.1">
    <property type="nucleotide sequence ID" value="NZ_BAAAMY010000010.1"/>
</dbReference>
<keyword evidence="3" id="KW-1003">Cell membrane</keyword>
<evidence type="ECO:0000256" key="8">
    <source>
        <dbReference type="ARBA" id="ARBA00023136"/>
    </source>
</evidence>
<keyword evidence="7 9" id="KW-1133">Transmembrane helix</keyword>
<keyword evidence="5 9" id="KW-0812">Transmembrane</keyword>
<feature type="transmembrane region" description="Helical" evidence="9">
    <location>
        <begin position="94"/>
        <end position="123"/>
    </location>
</feature>
<comment type="caution">
    <text evidence="10">The sequence shown here is derived from an EMBL/GenBank/DDBJ whole genome shotgun (WGS) entry which is preliminary data.</text>
</comment>
<dbReference type="InterPro" id="IPR004684">
    <property type="entry name" value="2keto-3dGluconate_permease"/>
</dbReference>